<dbReference type="GO" id="GO:0005524">
    <property type="term" value="F:ATP binding"/>
    <property type="evidence" value="ECO:0007669"/>
    <property type="project" value="UniProtKB-KW"/>
</dbReference>
<dbReference type="GO" id="GO:0005829">
    <property type="term" value="C:cytosol"/>
    <property type="evidence" value="ECO:0007669"/>
    <property type="project" value="TreeGrafter"/>
</dbReference>
<accession>A0A430FQH7</accession>
<dbReference type="InterPro" id="IPR036974">
    <property type="entry name" value="PUA_sf"/>
</dbReference>
<comment type="function">
    <text evidence="8">Catalyzes the transfer of a phosphate group to glutamate to form L-glutamate 5-phosphate.</text>
</comment>
<keyword evidence="5 8" id="KW-0547">Nucleotide-binding</keyword>
<dbReference type="InterPro" id="IPR015947">
    <property type="entry name" value="PUA-like_sf"/>
</dbReference>
<dbReference type="CDD" id="cd21157">
    <property type="entry name" value="PUA_G5K"/>
    <property type="match status" value="1"/>
</dbReference>
<feature type="binding site" evidence="8">
    <location>
        <position position="60"/>
    </location>
    <ligand>
        <name>substrate</name>
    </ligand>
</feature>
<keyword evidence="11" id="KW-1185">Reference proteome</keyword>
<evidence type="ECO:0000256" key="4">
    <source>
        <dbReference type="ARBA" id="ARBA00022679"/>
    </source>
</evidence>
<evidence type="ECO:0000259" key="9">
    <source>
        <dbReference type="SMART" id="SM00359"/>
    </source>
</evidence>
<evidence type="ECO:0000256" key="5">
    <source>
        <dbReference type="ARBA" id="ARBA00022741"/>
    </source>
</evidence>
<dbReference type="InterPro" id="IPR005715">
    <property type="entry name" value="Glu_5kinase/COase_Synthase"/>
</dbReference>
<dbReference type="InterPro" id="IPR041739">
    <property type="entry name" value="G5K_ProB"/>
</dbReference>
<dbReference type="Gene3D" id="2.30.130.10">
    <property type="entry name" value="PUA domain"/>
    <property type="match status" value="1"/>
</dbReference>
<comment type="pathway">
    <text evidence="8">Amino-acid biosynthesis; L-proline biosynthesis; L-glutamate 5-semialdehyde from L-glutamate: step 1/2.</text>
</comment>
<dbReference type="CDD" id="cd04242">
    <property type="entry name" value="AAK_G5K_ProB"/>
    <property type="match status" value="1"/>
</dbReference>
<feature type="binding site" evidence="8">
    <location>
        <position position="20"/>
    </location>
    <ligand>
        <name>ATP</name>
        <dbReference type="ChEBI" id="CHEBI:30616"/>
    </ligand>
</feature>
<dbReference type="InterPro" id="IPR011529">
    <property type="entry name" value="Glu_5kinase"/>
</dbReference>
<dbReference type="GO" id="GO:0003723">
    <property type="term" value="F:RNA binding"/>
    <property type="evidence" value="ECO:0007669"/>
    <property type="project" value="InterPro"/>
</dbReference>
<keyword evidence="2 8" id="KW-0028">Amino-acid biosynthesis</keyword>
<evidence type="ECO:0000256" key="3">
    <source>
        <dbReference type="ARBA" id="ARBA00022650"/>
    </source>
</evidence>
<dbReference type="SUPFAM" id="SSF53633">
    <property type="entry name" value="Carbamate kinase-like"/>
    <property type="match status" value="1"/>
</dbReference>
<comment type="catalytic activity">
    <reaction evidence="8">
        <text>L-glutamate + ATP = L-glutamyl 5-phosphate + ADP</text>
        <dbReference type="Rhea" id="RHEA:14877"/>
        <dbReference type="ChEBI" id="CHEBI:29985"/>
        <dbReference type="ChEBI" id="CHEBI:30616"/>
        <dbReference type="ChEBI" id="CHEBI:58274"/>
        <dbReference type="ChEBI" id="CHEBI:456216"/>
        <dbReference type="EC" id="2.7.2.11"/>
    </reaction>
</comment>
<keyword evidence="7 8" id="KW-0067">ATP-binding</keyword>
<dbReference type="InterPro" id="IPR019797">
    <property type="entry name" value="Glutamate_5-kinase_CS"/>
</dbReference>
<keyword evidence="1 8" id="KW-0963">Cytoplasm</keyword>
<name>A0A430FQH7_9BIFI</name>
<dbReference type="OrthoDB" id="9804434at2"/>
<dbReference type="EMBL" id="QXGM01000002">
    <property type="protein sequence ID" value="RSX55054.1"/>
    <property type="molecule type" value="Genomic_DNA"/>
</dbReference>
<dbReference type="SUPFAM" id="SSF88697">
    <property type="entry name" value="PUA domain-like"/>
    <property type="match status" value="1"/>
</dbReference>
<dbReference type="PRINTS" id="PR00474">
    <property type="entry name" value="GLU5KINASE"/>
</dbReference>
<comment type="caution">
    <text evidence="10">The sequence shown here is derived from an EMBL/GenBank/DDBJ whole genome shotgun (WGS) entry which is preliminary data.</text>
</comment>
<dbReference type="PROSITE" id="PS00902">
    <property type="entry name" value="GLUTAMATE_5_KINASE"/>
    <property type="match status" value="1"/>
</dbReference>
<keyword evidence="3 8" id="KW-0641">Proline biosynthesis</keyword>
<dbReference type="PIRSF" id="PIRSF000729">
    <property type="entry name" value="GK"/>
    <property type="match status" value="1"/>
</dbReference>
<proteinExistence type="inferred from homology"/>
<protein>
    <recommendedName>
        <fullName evidence="8">Glutamate 5-kinase</fullName>
        <ecNumber evidence="8">2.7.2.11</ecNumber>
    </recommendedName>
    <alternativeName>
        <fullName evidence="8">Gamma-glutamyl kinase</fullName>
        <shortName evidence="8">GK</shortName>
    </alternativeName>
</protein>
<dbReference type="SMART" id="SM00359">
    <property type="entry name" value="PUA"/>
    <property type="match status" value="1"/>
</dbReference>
<evidence type="ECO:0000256" key="2">
    <source>
        <dbReference type="ARBA" id="ARBA00022605"/>
    </source>
</evidence>
<evidence type="ECO:0000256" key="8">
    <source>
        <dbReference type="HAMAP-Rule" id="MF_00456"/>
    </source>
</evidence>
<comment type="similarity">
    <text evidence="8">Belongs to the glutamate 5-kinase family.</text>
</comment>
<dbReference type="Pfam" id="PF00696">
    <property type="entry name" value="AA_kinase"/>
    <property type="match status" value="1"/>
</dbReference>
<evidence type="ECO:0000256" key="1">
    <source>
        <dbReference type="ARBA" id="ARBA00022490"/>
    </source>
</evidence>
<dbReference type="InterPro" id="IPR002478">
    <property type="entry name" value="PUA"/>
</dbReference>
<dbReference type="GO" id="GO:0004349">
    <property type="term" value="F:glutamate 5-kinase activity"/>
    <property type="evidence" value="ECO:0007669"/>
    <property type="project" value="UniProtKB-UniRule"/>
</dbReference>
<dbReference type="PANTHER" id="PTHR43654">
    <property type="entry name" value="GLUTAMATE 5-KINASE"/>
    <property type="match status" value="1"/>
</dbReference>
<dbReference type="InterPro" id="IPR001057">
    <property type="entry name" value="Glu/AcGlu_kinase"/>
</dbReference>
<feature type="binding site" evidence="8">
    <location>
        <position position="147"/>
    </location>
    <ligand>
        <name>substrate</name>
    </ligand>
</feature>
<dbReference type="RefSeq" id="WP_125963736.1">
    <property type="nucleotide sequence ID" value="NZ_QXGM01000002.1"/>
</dbReference>
<dbReference type="EC" id="2.7.2.11" evidence="8"/>
<dbReference type="PANTHER" id="PTHR43654:SF1">
    <property type="entry name" value="ISOPENTENYL PHOSPHATE KINASE"/>
    <property type="match status" value="1"/>
</dbReference>
<comment type="subcellular location">
    <subcellularLocation>
        <location evidence="8">Cytoplasm</location>
    </subcellularLocation>
</comment>
<reference evidence="10 11" key="1">
    <citation type="submission" date="2018-09" db="EMBL/GenBank/DDBJ databases">
        <title>Characterization of the phylogenetic diversity of five novel species belonging to the genus Bifidobacterium.</title>
        <authorList>
            <person name="Lugli G.A."/>
            <person name="Duranti S."/>
            <person name="Milani C."/>
        </authorList>
    </citation>
    <scope>NUCLEOTIDE SEQUENCE [LARGE SCALE GENOMIC DNA]</scope>
    <source>
        <strain evidence="10 11">2036B</strain>
    </source>
</reference>
<dbReference type="Pfam" id="PF01472">
    <property type="entry name" value="PUA"/>
    <property type="match status" value="1"/>
</dbReference>
<keyword evidence="6 8" id="KW-0418">Kinase</keyword>
<feature type="domain" description="PUA" evidence="9">
    <location>
        <begin position="284"/>
        <end position="367"/>
    </location>
</feature>
<dbReference type="InterPro" id="IPR001048">
    <property type="entry name" value="Asp/Glu/Uridylate_kinase"/>
</dbReference>
<evidence type="ECO:0000313" key="11">
    <source>
        <dbReference type="Proteomes" id="UP000287609"/>
    </source>
</evidence>
<sequence length="375" mass="39437">MKTQEEVRRAIAAAETVVVKVGSSSLTQPSGHLDTKKLEALVGAVASVRLQGGRVVLVSSGAIAAGFGPLGFESRPTDVALQQATASVGQGLLMAHYETLFARYGLRVGQLLLTAEDTIRPQQYRSARRTMAALLDLGVVPIVNENDALASSEIRFGDNDRLSALVANMVCADALVLLTDVDALYTAPPSEPGSKRISFVPDVNEILDQVQVRGSGSKVGTGGMVTKLEAARMAAVSGIPCVLSAAKNAGPALMGDPVGTVFAPIRKRGSARRLWLKFAANPRGTLVVDAGAANAVRGGRASLLAAGVLETQGDYSAGDPVWIVDEAGNRLARGLASYDSEEVPRMLGRTSAQLRRFFGEEYAHPLVHRDNLVLV</sequence>
<feature type="binding site" evidence="8">
    <location>
        <position position="159"/>
    </location>
    <ligand>
        <name>substrate</name>
    </ligand>
</feature>
<dbReference type="AlphaFoldDB" id="A0A430FQH7"/>
<evidence type="ECO:0000313" key="10">
    <source>
        <dbReference type="EMBL" id="RSX55054.1"/>
    </source>
</evidence>
<dbReference type="PROSITE" id="PS50890">
    <property type="entry name" value="PUA"/>
    <property type="match status" value="1"/>
</dbReference>
<dbReference type="Proteomes" id="UP000287609">
    <property type="component" value="Unassembled WGS sequence"/>
</dbReference>
<dbReference type="GO" id="GO:0055129">
    <property type="term" value="P:L-proline biosynthetic process"/>
    <property type="evidence" value="ECO:0007669"/>
    <property type="project" value="UniProtKB-UniRule"/>
</dbReference>
<feature type="binding site" evidence="8">
    <location>
        <begin position="221"/>
        <end position="227"/>
    </location>
    <ligand>
        <name>ATP</name>
        <dbReference type="ChEBI" id="CHEBI:30616"/>
    </ligand>
</feature>
<dbReference type="FunFam" id="3.40.1160.10:FF:000018">
    <property type="entry name" value="Glutamate 5-kinase"/>
    <property type="match status" value="1"/>
</dbReference>
<dbReference type="NCBIfam" id="TIGR01027">
    <property type="entry name" value="proB"/>
    <property type="match status" value="1"/>
</dbReference>
<dbReference type="UniPathway" id="UPA00098">
    <property type="reaction ID" value="UER00359"/>
</dbReference>
<evidence type="ECO:0000256" key="6">
    <source>
        <dbReference type="ARBA" id="ARBA00022777"/>
    </source>
</evidence>
<feature type="binding site" evidence="8">
    <location>
        <begin position="179"/>
        <end position="180"/>
    </location>
    <ligand>
        <name>ATP</name>
        <dbReference type="ChEBI" id="CHEBI:30616"/>
    </ligand>
</feature>
<organism evidence="10 11">
    <name type="scientific">Bifidobacterium dolichotidis</name>
    <dbReference type="NCBI Taxonomy" id="2306976"/>
    <lineage>
        <taxon>Bacteria</taxon>
        <taxon>Bacillati</taxon>
        <taxon>Actinomycetota</taxon>
        <taxon>Actinomycetes</taxon>
        <taxon>Bifidobacteriales</taxon>
        <taxon>Bifidobacteriaceae</taxon>
        <taxon>Bifidobacterium</taxon>
    </lineage>
</organism>
<evidence type="ECO:0000256" key="7">
    <source>
        <dbReference type="ARBA" id="ARBA00022840"/>
    </source>
</evidence>
<keyword evidence="4 8" id="KW-0808">Transferase</keyword>
<gene>
    <name evidence="8" type="primary">proB</name>
    <name evidence="10" type="ORF">D2E26_1108</name>
</gene>
<dbReference type="InterPro" id="IPR036393">
    <property type="entry name" value="AceGlu_kinase-like_sf"/>
</dbReference>
<dbReference type="HAMAP" id="MF_00456">
    <property type="entry name" value="ProB"/>
    <property type="match status" value="1"/>
</dbReference>
<dbReference type="Gene3D" id="3.40.1160.10">
    <property type="entry name" value="Acetylglutamate kinase-like"/>
    <property type="match status" value="1"/>
</dbReference>